<feature type="domain" description="PiggyBac transposable element-derived protein" evidence="2">
    <location>
        <begin position="64"/>
        <end position="131"/>
    </location>
</feature>
<feature type="compositionally biased region" description="Basic and acidic residues" evidence="1">
    <location>
        <begin position="1"/>
        <end position="17"/>
    </location>
</feature>
<sequence length="133" mass="15948">MARRKNLTDEKLRRALEDSDDENYANDEQLCSDNEDAIQKEEMENGFDDKGTRSVKRWGDVDLKLQKFSLPGVNLTINEHLIPFHQRAFFDQYLPSKPDEYSMKMWSIYDNKQVILYLEYHILEKINKREQRT</sequence>
<protein>
    <recommendedName>
        <fullName evidence="2">PiggyBac transposable element-derived protein domain-containing protein</fullName>
    </recommendedName>
</protein>
<dbReference type="EMBL" id="VTPC01090662">
    <property type="protein sequence ID" value="KAF2882019.1"/>
    <property type="molecule type" value="Genomic_DNA"/>
</dbReference>
<dbReference type="InterPro" id="IPR029526">
    <property type="entry name" value="PGBD"/>
</dbReference>
<evidence type="ECO:0000259" key="2">
    <source>
        <dbReference type="Pfam" id="PF13843"/>
    </source>
</evidence>
<dbReference type="AlphaFoldDB" id="A0A8K0C9M6"/>
<dbReference type="Proteomes" id="UP000801492">
    <property type="component" value="Unassembled WGS sequence"/>
</dbReference>
<gene>
    <name evidence="3" type="ORF">ILUMI_24167</name>
</gene>
<name>A0A8K0C9M6_IGNLU</name>
<proteinExistence type="predicted"/>
<dbReference type="Pfam" id="PF13843">
    <property type="entry name" value="DDE_Tnp_1_7"/>
    <property type="match status" value="1"/>
</dbReference>
<reference evidence="3" key="1">
    <citation type="submission" date="2019-08" db="EMBL/GenBank/DDBJ databases">
        <title>The genome of the North American firefly Photinus pyralis.</title>
        <authorList>
            <consortium name="Photinus pyralis genome working group"/>
            <person name="Fallon T.R."/>
            <person name="Sander Lower S.E."/>
            <person name="Weng J.-K."/>
        </authorList>
    </citation>
    <scope>NUCLEOTIDE SEQUENCE</scope>
    <source>
        <strain evidence="3">TRF0915ILg1</strain>
        <tissue evidence="3">Whole body</tissue>
    </source>
</reference>
<organism evidence="3 4">
    <name type="scientific">Ignelater luminosus</name>
    <name type="common">Cucubano</name>
    <name type="synonym">Pyrophorus luminosus</name>
    <dbReference type="NCBI Taxonomy" id="2038154"/>
    <lineage>
        <taxon>Eukaryota</taxon>
        <taxon>Metazoa</taxon>
        <taxon>Ecdysozoa</taxon>
        <taxon>Arthropoda</taxon>
        <taxon>Hexapoda</taxon>
        <taxon>Insecta</taxon>
        <taxon>Pterygota</taxon>
        <taxon>Neoptera</taxon>
        <taxon>Endopterygota</taxon>
        <taxon>Coleoptera</taxon>
        <taxon>Polyphaga</taxon>
        <taxon>Elateriformia</taxon>
        <taxon>Elateroidea</taxon>
        <taxon>Elateridae</taxon>
        <taxon>Agrypninae</taxon>
        <taxon>Pyrophorini</taxon>
        <taxon>Ignelater</taxon>
    </lineage>
</organism>
<keyword evidence="4" id="KW-1185">Reference proteome</keyword>
<evidence type="ECO:0000313" key="4">
    <source>
        <dbReference type="Proteomes" id="UP000801492"/>
    </source>
</evidence>
<feature type="region of interest" description="Disordered" evidence="1">
    <location>
        <begin position="1"/>
        <end position="27"/>
    </location>
</feature>
<accession>A0A8K0C9M6</accession>
<evidence type="ECO:0000256" key="1">
    <source>
        <dbReference type="SAM" id="MobiDB-lite"/>
    </source>
</evidence>
<evidence type="ECO:0000313" key="3">
    <source>
        <dbReference type="EMBL" id="KAF2882019.1"/>
    </source>
</evidence>
<comment type="caution">
    <text evidence="3">The sequence shown here is derived from an EMBL/GenBank/DDBJ whole genome shotgun (WGS) entry which is preliminary data.</text>
</comment>